<proteinExistence type="inferred from homology"/>
<accession>C4JN08</accession>
<dbReference type="InterPro" id="IPR002935">
    <property type="entry name" value="SAM_O-MeTrfase"/>
</dbReference>
<organism evidence="5 6">
    <name type="scientific">Uncinocarpus reesii (strain UAMH 1704)</name>
    <dbReference type="NCBI Taxonomy" id="336963"/>
    <lineage>
        <taxon>Eukaryota</taxon>
        <taxon>Fungi</taxon>
        <taxon>Dikarya</taxon>
        <taxon>Ascomycota</taxon>
        <taxon>Pezizomycotina</taxon>
        <taxon>Eurotiomycetes</taxon>
        <taxon>Eurotiomycetidae</taxon>
        <taxon>Onygenales</taxon>
        <taxon>Onygenaceae</taxon>
        <taxon>Uncinocarpus</taxon>
    </lineage>
</organism>
<evidence type="ECO:0000256" key="4">
    <source>
        <dbReference type="ARBA" id="ARBA00023453"/>
    </source>
</evidence>
<dbReference type="GO" id="GO:0032259">
    <property type="term" value="P:methylation"/>
    <property type="evidence" value="ECO:0007669"/>
    <property type="project" value="UniProtKB-KW"/>
</dbReference>
<dbReference type="PROSITE" id="PS51682">
    <property type="entry name" value="SAM_OMT_I"/>
    <property type="match status" value="1"/>
</dbReference>
<dbReference type="OrthoDB" id="10251242at2759"/>
<gene>
    <name evidence="5" type="ORF">UREG_04216</name>
</gene>
<dbReference type="Pfam" id="PF01596">
    <property type="entry name" value="Methyltransf_3"/>
    <property type="match status" value="1"/>
</dbReference>
<dbReference type="InParanoid" id="C4JN08"/>
<evidence type="ECO:0000313" key="6">
    <source>
        <dbReference type="Proteomes" id="UP000002058"/>
    </source>
</evidence>
<evidence type="ECO:0000256" key="1">
    <source>
        <dbReference type="ARBA" id="ARBA00022603"/>
    </source>
</evidence>
<sequence length="142" mass="16305">MDLSETYLKYANDAFSRLPTLSGQFDLIYIDAAEEEYEEYVRYILDHKLLSPRGVILVDDVLLEGLVLDRSIANTFPEEIREPYLAVADCMTRFNRYAADEPRVNTTLIPVFNGGHADYVGSEDFGDDFFEEEKRKSQSSSR</sequence>
<evidence type="ECO:0008006" key="7">
    <source>
        <dbReference type="Google" id="ProtNLM"/>
    </source>
</evidence>
<dbReference type="AlphaFoldDB" id="C4JN08"/>
<dbReference type="RefSeq" id="XP_002544699.1">
    <property type="nucleotide sequence ID" value="XM_002544653.1"/>
</dbReference>
<evidence type="ECO:0000256" key="2">
    <source>
        <dbReference type="ARBA" id="ARBA00022679"/>
    </source>
</evidence>
<keyword evidence="2" id="KW-0808">Transferase</keyword>
<dbReference type="KEGG" id="ure:UREG_04216"/>
<dbReference type="Gene3D" id="3.40.50.150">
    <property type="entry name" value="Vaccinia Virus protein VP39"/>
    <property type="match status" value="1"/>
</dbReference>
<dbReference type="HOGENOM" id="CLU_1817237_0_0_1"/>
<dbReference type="OMA" id="KVCANQK"/>
<dbReference type="VEuPathDB" id="FungiDB:UREG_04216"/>
<dbReference type="GeneID" id="8437229"/>
<dbReference type="EMBL" id="CH476616">
    <property type="protein sequence ID" value="EEP79370.1"/>
    <property type="molecule type" value="Genomic_DNA"/>
</dbReference>
<reference evidence="6" key="1">
    <citation type="journal article" date="2009" name="Genome Res.">
        <title>Comparative genomic analyses of the human fungal pathogens Coccidioides and their relatives.</title>
        <authorList>
            <person name="Sharpton T.J."/>
            <person name="Stajich J.E."/>
            <person name="Rounsley S.D."/>
            <person name="Gardner M.J."/>
            <person name="Wortman J.R."/>
            <person name="Jordar V.S."/>
            <person name="Maiti R."/>
            <person name="Kodira C.D."/>
            <person name="Neafsey D.E."/>
            <person name="Zeng Q."/>
            <person name="Hung C.-Y."/>
            <person name="McMahan C."/>
            <person name="Muszewska A."/>
            <person name="Grynberg M."/>
            <person name="Mandel M.A."/>
            <person name="Kellner E.M."/>
            <person name="Barker B.M."/>
            <person name="Galgiani J.N."/>
            <person name="Orbach M.J."/>
            <person name="Kirkland T.N."/>
            <person name="Cole G.T."/>
            <person name="Henn M.R."/>
            <person name="Birren B.W."/>
            <person name="Taylor J.W."/>
        </authorList>
    </citation>
    <scope>NUCLEOTIDE SEQUENCE [LARGE SCALE GENOMIC DNA]</scope>
    <source>
        <strain evidence="6">UAMH 1704</strain>
    </source>
</reference>
<keyword evidence="6" id="KW-1185">Reference proteome</keyword>
<evidence type="ECO:0000313" key="5">
    <source>
        <dbReference type="EMBL" id="EEP79370.1"/>
    </source>
</evidence>
<name>C4JN08_UNCRE</name>
<evidence type="ECO:0000256" key="3">
    <source>
        <dbReference type="ARBA" id="ARBA00022691"/>
    </source>
</evidence>
<comment type="similarity">
    <text evidence="4">Belongs to the class I-like SAM-binding methyltransferase superfamily. Cation-dependent O-methyltransferase family.</text>
</comment>
<dbReference type="InterPro" id="IPR029063">
    <property type="entry name" value="SAM-dependent_MTases_sf"/>
</dbReference>
<dbReference type="Proteomes" id="UP000002058">
    <property type="component" value="Unassembled WGS sequence"/>
</dbReference>
<dbReference type="GO" id="GO:0008171">
    <property type="term" value="F:O-methyltransferase activity"/>
    <property type="evidence" value="ECO:0007669"/>
    <property type="project" value="InterPro"/>
</dbReference>
<keyword evidence="3" id="KW-0949">S-adenosyl-L-methionine</keyword>
<protein>
    <recommendedName>
        <fullName evidence="7">Caffeoyl-CoA O-methyltransferase</fullName>
    </recommendedName>
</protein>
<dbReference type="eggNOG" id="KOG1663">
    <property type="taxonomic scope" value="Eukaryota"/>
</dbReference>
<dbReference type="SUPFAM" id="SSF53335">
    <property type="entry name" value="S-adenosyl-L-methionine-dependent methyltransferases"/>
    <property type="match status" value="1"/>
</dbReference>
<dbReference type="STRING" id="336963.C4JN08"/>
<keyword evidence="1" id="KW-0489">Methyltransferase</keyword>